<dbReference type="Gene3D" id="1.20.1600.10">
    <property type="entry name" value="Outer membrane efflux proteins (OEP)"/>
    <property type="match status" value="1"/>
</dbReference>
<protein>
    <submittedName>
        <fullName evidence="4">ABC efflux system, outer membrane lipoprotein, NodT</fullName>
    </submittedName>
</protein>
<evidence type="ECO:0000256" key="1">
    <source>
        <dbReference type="ARBA" id="ARBA00007613"/>
    </source>
</evidence>
<evidence type="ECO:0000313" key="5">
    <source>
        <dbReference type="Proteomes" id="UP000002432"/>
    </source>
</evidence>
<dbReference type="PANTHER" id="PTHR30203">
    <property type="entry name" value="OUTER MEMBRANE CATION EFFLUX PROTEIN"/>
    <property type="match status" value="1"/>
</dbReference>
<keyword evidence="2 4" id="KW-0449">Lipoprotein</keyword>
<keyword evidence="5" id="KW-1185">Reference proteome</keyword>
<dbReference type="RefSeq" id="WP_011522525.1">
    <property type="nucleotide sequence ID" value="NC_008009.1"/>
</dbReference>
<dbReference type="HOGENOM" id="CLU_012817_13_0_0"/>
<keyword evidence="2" id="KW-1134">Transmembrane beta strand</keyword>
<evidence type="ECO:0000256" key="3">
    <source>
        <dbReference type="SAM" id="MobiDB-lite"/>
    </source>
</evidence>
<dbReference type="EMBL" id="CP000360">
    <property type="protein sequence ID" value="ABF40723.1"/>
    <property type="molecule type" value="Genomic_DNA"/>
</dbReference>
<name>Q1IQX7_KORVE</name>
<dbReference type="InterPro" id="IPR010131">
    <property type="entry name" value="MdtP/NodT-like"/>
</dbReference>
<dbReference type="InterPro" id="IPR003423">
    <property type="entry name" value="OMP_efflux"/>
</dbReference>
<comment type="similarity">
    <text evidence="1 2">Belongs to the outer membrane factor (OMF) (TC 1.B.17) family.</text>
</comment>
<evidence type="ECO:0000313" key="4">
    <source>
        <dbReference type="EMBL" id="ABF40723.1"/>
    </source>
</evidence>
<dbReference type="Pfam" id="PF02321">
    <property type="entry name" value="OEP"/>
    <property type="match status" value="2"/>
</dbReference>
<keyword evidence="2" id="KW-0472">Membrane</keyword>
<dbReference type="Proteomes" id="UP000002432">
    <property type="component" value="Chromosome"/>
</dbReference>
<comment type="subcellular location">
    <subcellularLocation>
        <location evidence="2">Cell membrane</location>
        <topology evidence="2">Lipid-anchor</topology>
    </subcellularLocation>
</comment>
<dbReference type="EnsemblBacteria" id="ABF40723">
    <property type="protein sequence ID" value="ABF40723"/>
    <property type="gene ID" value="Acid345_1722"/>
</dbReference>
<keyword evidence="2" id="KW-0812">Transmembrane</keyword>
<dbReference type="eggNOG" id="COG1538">
    <property type="taxonomic scope" value="Bacteria"/>
</dbReference>
<dbReference type="STRING" id="204669.Acid345_1722"/>
<feature type="region of interest" description="Disordered" evidence="3">
    <location>
        <begin position="30"/>
        <end position="61"/>
    </location>
</feature>
<dbReference type="GO" id="GO:0005886">
    <property type="term" value="C:plasma membrane"/>
    <property type="evidence" value="ECO:0007669"/>
    <property type="project" value="UniProtKB-SubCell"/>
</dbReference>
<dbReference type="GO" id="GO:0015562">
    <property type="term" value="F:efflux transmembrane transporter activity"/>
    <property type="evidence" value="ECO:0007669"/>
    <property type="project" value="InterPro"/>
</dbReference>
<keyword evidence="2" id="KW-0564">Palmitate</keyword>
<reference evidence="4 5" key="1">
    <citation type="journal article" date="2009" name="Appl. Environ. Microbiol.">
        <title>Three genomes from the phylum Acidobacteria provide insight into the lifestyles of these microorganisms in soils.</title>
        <authorList>
            <person name="Ward N.L."/>
            <person name="Challacombe J.F."/>
            <person name="Janssen P.H."/>
            <person name="Henrissat B."/>
            <person name="Coutinho P.M."/>
            <person name="Wu M."/>
            <person name="Xie G."/>
            <person name="Haft D.H."/>
            <person name="Sait M."/>
            <person name="Badger J."/>
            <person name="Barabote R.D."/>
            <person name="Bradley B."/>
            <person name="Brettin T.S."/>
            <person name="Brinkac L.M."/>
            <person name="Bruce D."/>
            <person name="Creasy T."/>
            <person name="Daugherty S.C."/>
            <person name="Davidsen T.M."/>
            <person name="DeBoy R.T."/>
            <person name="Detter J.C."/>
            <person name="Dodson R.J."/>
            <person name="Durkin A.S."/>
            <person name="Ganapathy A."/>
            <person name="Gwinn-Giglio M."/>
            <person name="Han C.S."/>
            <person name="Khouri H."/>
            <person name="Kiss H."/>
            <person name="Kothari S.P."/>
            <person name="Madupu R."/>
            <person name="Nelson K.E."/>
            <person name="Nelson W.C."/>
            <person name="Paulsen I."/>
            <person name="Penn K."/>
            <person name="Ren Q."/>
            <person name="Rosovitz M.J."/>
            <person name="Selengut J.D."/>
            <person name="Shrivastava S."/>
            <person name="Sullivan S.A."/>
            <person name="Tapia R."/>
            <person name="Thompson L.S."/>
            <person name="Watkins K.L."/>
            <person name="Yang Q."/>
            <person name="Yu C."/>
            <person name="Zafar N."/>
            <person name="Zhou L."/>
            <person name="Kuske C.R."/>
        </authorList>
    </citation>
    <scope>NUCLEOTIDE SEQUENCE [LARGE SCALE GENOMIC DNA]</scope>
    <source>
        <strain evidence="4 5">Ellin345</strain>
    </source>
</reference>
<organism evidence="4 5">
    <name type="scientific">Koribacter versatilis (strain Ellin345)</name>
    <dbReference type="NCBI Taxonomy" id="204669"/>
    <lineage>
        <taxon>Bacteria</taxon>
        <taxon>Pseudomonadati</taxon>
        <taxon>Acidobacteriota</taxon>
        <taxon>Terriglobia</taxon>
        <taxon>Terriglobales</taxon>
        <taxon>Candidatus Korobacteraceae</taxon>
        <taxon>Candidatus Korobacter</taxon>
    </lineage>
</organism>
<dbReference type="PROSITE" id="PS51257">
    <property type="entry name" value="PROKAR_LIPOPROTEIN"/>
    <property type="match status" value="1"/>
</dbReference>
<feature type="compositionally biased region" description="Polar residues" evidence="3">
    <location>
        <begin position="43"/>
        <end position="60"/>
    </location>
</feature>
<dbReference type="SUPFAM" id="SSF56954">
    <property type="entry name" value="Outer membrane efflux proteins (OEP)"/>
    <property type="match status" value="1"/>
</dbReference>
<dbReference type="NCBIfam" id="TIGR01845">
    <property type="entry name" value="outer_NodT"/>
    <property type="match status" value="1"/>
</dbReference>
<dbReference type="KEGG" id="aba:Acid345_1722"/>
<sequence length="421" mass="44812">MVGSLRFGIVAVVAGALTGCTVGPRYHAPARPSVGTYTPEPQPTKTVQSAGKDGASQTIKRSSDIPAEWWTVFQSPQLDRMVHEALANSPTLAQANARLKQAQEESNAQTGAAKYPTVSANGSATREKLNLATFGVPFPSPGPFTLLNGSVVVSYALDIFGAKRRLIEGLNAQVEFQEWQLQGARLMLAGNVASAAIRQAEVRAQMDATRSLLALQEKSVSIAEKRYAAGGFSEYDVRSQQRTLAEIQASLPPLEQQLDSLNHQLAFLMGKTPAEAQVQALSLNGLHLPQELPVSVPSEMVRQRPDIRAAEALLHQASANVGVATANLYPQITLSGSAGGIGTSFTEGGAVWNVGASLSQPIFNGGQLRAEKRKAVAAYDEAGATYRQTVLESFREVADVLRAIEHDAQTLKSRTEAASPS</sequence>
<accession>Q1IQX7</accession>
<dbReference type="PANTHER" id="PTHR30203:SF33">
    <property type="entry name" value="BLR4455 PROTEIN"/>
    <property type="match status" value="1"/>
</dbReference>
<dbReference type="AlphaFoldDB" id="Q1IQX7"/>
<dbReference type="Gene3D" id="2.20.200.10">
    <property type="entry name" value="Outer membrane efflux proteins (OEP)"/>
    <property type="match status" value="1"/>
</dbReference>
<proteinExistence type="inferred from homology"/>
<evidence type="ECO:0000256" key="2">
    <source>
        <dbReference type="RuleBase" id="RU362097"/>
    </source>
</evidence>
<gene>
    <name evidence="4" type="ordered locus">Acid345_1722</name>
</gene>